<reference evidence="2" key="1">
    <citation type="submission" date="2018-02" db="EMBL/GenBank/DDBJ databases">
        <title>Rhizophora mucronata_Transcriptome.</title>
        <authorList>
            <person name="Meera S.P."/>
            <person name="Sreeshan A."/>
            <person name="Augustine A."/>
        </authorList>
    </citation>
    <scope>NUCLEOTIDE SEQUENCE</scope>
    <source>
        <tissue evidence="2">Leaf</tissue>
    </source>
</reference>
<accession>A0A2P2P8G1</accession>
<feature type="transmembrane region" description="Helical" evidence="1">
    <location>
        <begin position="6"/>
        <end position="25"/>
    </location>
</feature>
<evidence type="ECO:0000313" key="2">
    <source>
        <dbReference type="EMBL" id="MBX51002.1"/>
    </source>
</evidence>
<dbReference type="AlphaFoldDB" id="A0A2P2P8G1"/>
<evidence type="ECO:0000256" key="1">
    <source>
        <dbReference type="SAM" id="Phobius"/>
    </source>
</evidence>
<keyword evidence="1" id="KW-0812">Transmembrane</keyword>
<name>A0A2P2P8G1_RHIMU</name>
<keyword evidence="1" id="KW-0472">Membrane</keyword>
<dbReference type="EMBL" id="GGEC01070518">
    <property type="protein sequence ID" value="MBX51002.1"/>
    <property type="molecule type" value="Transcribed_RNA"/>
</dbReference>
<organism evidence="2">
    <name type="scientific">Rhizophora mucronata</name>
    <name type="common">Asiatic mangrove</name>
    <dbReference type="NCBI Taxonomy" id="61149"/>
    <lineage>
        <taxon>Eukaryota</taxon>
        <taxon>Viridiplantae</taxon>
        <taxon>Streptophyta</taxon>
        <taxon>Embryophyta</taxon>
        <taxon>Tracheophyta</taxon>
        <taxon>Spermatophyta</taxon>
        <taxon>Magnoliopsida</taxon>
        <taxon>eudicotyledons</taxon>
        <taxon>Gunneridae</taxon>
        <taxon>Pentapetalae</taxon>
        <taxon>rosids</taxon>
        <taxon>fabids</taxon>
        <taxon>Malpighiales</taxon>
        <taxon>Rhizophoraceae</taxon>
        <taxon>Rhizophora</taxon>
    </lineage>
</organism>
<protein>
    <submittedName>
        <fullName evidence="2">Uncharacterized protein</fullName>
    </submittedName>
</protein>
<proteinExistence type="predicted"/>
<keyword evidence="1" id="KW-1133">Transmembrane helix</keyword>
<sequence length="71" mass="8393">MLHNFYNFQQMVWMISSFLVCFYLYGGQNAIHICLLASLCLLEYLCMFEGTESLAFIIQYVHQCFLFLSKC</sequence>